<dbReference type="AlphaFoldDB" id="A0AAD4GZW9"/>
<evidence type="ECO:0000313" key="4">
    <source>
        <dbReference type="EMBL" id="KAF9895180.1"/>
    </source>
</evidence>
<dbReference type="GO" id="GO:0016746">
    <property type="term" value="F:acyltransferase activity"/>
    <property type="evidence" value="ECO:0007669"/>
    <property type="project" value="UniProtKB-KW"/>
</dbReference>
<comment type="caution">
    <text evidence="4">The sequence shown here is derived from an EMBL/GenBank/DDBJ whole genome shotgun (WGS) entry which is preliminary data.</text>
</comment>
<protein>
    <recommendedName>
        <fullName evidence="3">Trichothecene 3-O-acetyltransferase-like N-terminal domain-containing protein</fullName>
    </recommendedName>
</protein>
<reference evidence="4" key="1">
    <citation type="journal article" date="2019" name="Beilstein J. Org. Chem.">
        <title>Nanangenines: drimane sesquiterpenoids as the dominant metabolite cohort of a novel Australian fungus, Aspergillus nanangensis.</title>
        <authorList>
            <person name="Lacey H.J."/>
            <person name="Gilchrist C.L.M."/>
            <person name="Crombie A."/>
            <person name="Kalaitzis J.A."/>
            <person name="Vuong D."/>
            <person name="Rutledge P.J."/>
            <person name="Turner P."/>
            <person name="Pitt J.I."/>
            <person name="Lacey E."/>
            <person name="Chooi Y.H."/>
            <person name="Piggott A.M."/>
        </authorList>
    </citation>
    <scope>NUCLEOTIDE SEQUENCE</scope>
    <source>
        <strain evidence="4">MST-FP2251</strain>
    </source>
</reference>
<organism evidence="4 5">
    <name type="scientific">Aspergillus nanangensis</name>
    <dbReference type="NCBI Taxonomy" id="2582783"/>
    <lineage>
        <taxon>Eukaryota</taxon>
        <taxon>Fungi</taxon>
        <taxon>Dikarya</taxon>
        <taxon>Ascomycota</taxon>
        <taxon>Pezizomycotina</taxon>
        <taxon>Eurotiomycetes</taxon>
        <taxon>Eurotiomycetidae</taxon>
        <taxon>Eurotiales</taxon>
        <taxon>Aspergillaceae</taxon>
        <taxon>Aspergillus</taxon>
        <taxon>Aspergillus subgen. Circumdati</taxon>
    </lineage>
</organism>
<keyword evidence="1" id="KW-0808">Transferase</keyword>
<accession>A0AAD4GZW9</accession>
<dbReference type="Proteomes" id="UP001194746">
    <property type="component" value="Unassembled WGS sequence"/>
</dbReference>
<reference evidence="4" key="2">
    <citation type="submission" date="2020-02" db="EMBL/GenBank/DDBJ databases">
        <authorList>
            <person name="Gilchrist C.L.M."/>
            <person name="Chooi Y.-H."/>
        </authorList>
    </citation>
    <scope>NUCLEOTIDE SEQUENCE</scope>
    <source>
        <strain evidence="4">MST-FP2251</strain>
    </source>
</reference>
<dbReference type="PANTHER" id="PTHR31896">
    <property type="entry name" value="FAMILY REGULATORY PROTEIN, PUTATIVE (AFU_ORTHOLOGUE AFUA_3G14730)-RELATED"/>
    <property type="match status" value="1"/>
</dbReference>
<evidence type="ECO:0000259" key="3">
    <source>
        <dbReference type="Pfam" id="PF22664"/>
    </source>
</evidence>
<evidence type="ECO:0000256" key="2">
    <source>
        <dbReference type="ARBA" id="ARBA00023315"/>
    </source>
</evidence>
<evidence type="ECO:0000313" key="5">
    <source>
        <dbReference type="Proteomes" id="UP001194746"/>
    </source>
</evidence>
<evidence type="ECO:0000256" key="1">
    <source>
        <dbReference type="ARBA" id="ARBA00022679"/>
    </source>
</evidence>
<sequence>MATFDHIEDVLGQLPLLKTYTHILLCFPLEDDARQPVLDALQVAARNVTQALPFLAGKVVNEGKGPDSSGIFKVARHTEWESPDYKFVRVEDLSTVCASYKEIRNARGPTSMLPGHLLGARKNFPEQYHETEDDPAPVMDIQANIIRGGLLLDIAAQHNIVDATGIFQIGNLLAICMRGEQIPKPMILEGNRDRRALISLLGKDEPLLDHSDNQGPASFPTLTLDLLRASRWWSIAISADSLARIVAEAQSKPDDFVPSMTMISANDAVTAFLWQRITKMRMGRLGTPNATSMLNRAVDFRRVMHVSNAYLGHMVRLAMLRLSFQEIVDSSLSRLASLLRRQVQEMSNEYALRSYTTFIANEPDKSKIAYGGAFDFTNDMAISSMAHVQLPHFGVLGAPDMLRKPIHGPQPCSTYVSAGANGGLEMLMCLHEEEFALLCKDEDWATYVDFVL</sequence>
<name>A0AAD4GZW9_ASPNN</name>
<proteinExistence type="predicted"/>
<keyword evidence="2" id="KW-0012">Acyltransferase</keyword>
<dbReference type="EMBL" id="VCAU01000001">
    <property type="protein sequence ID" value="KAF9895180.1"/>
    <property type="molecule type" value="Genomic_DNA"/>
</dbReference>
<dbReference type="PANTHER" id="PTHR31896:SF64">
    <property type="entry name" value="TRICHOTHECENE 3-O-ACETYLTRANSFERASE"/>
    <property type="match status" value="1"/>
</dbReference>
<gene>
    <name evidence="4" type="ORF">FE257_000082</name>
</gene>
<dbReference type="Gene3D" id="3.30.559.10">
    <property type="entry name" value="Chloramphenicol acetyltransferase-like domain"/>
    <property type="match status" value="2"/>
</dbReference>
<dbReference type="Pfam" id="PF22664">
    <property type="entry name" value="TRI-like_N"/>
    <property type="match status" value="1"/>
</dbReference>
<dbReference type="InterPro" id="IPR054710">
    <property type="entry name" value="Tri101-like_N"/>
</dbReference>
<dbReference type="InterPro" id="IPR051283">
    <property type="entry name" value="Sec_Metabolite_Acyltrans"/>
</dbReference>
<dbReference type="InterPro" id="IPR023213">
    <property type="entry name" value="CAT-like_dom_sf"/>
</dbReference>
<feature type="domain" description="Trichothecene 3-O-acetyltransferase-like N-terminal" evidence="3">
    <location>
        <begin position="20"/>
        <end position="174"/>
    </location>
</feature>
<keyword evidence="5" id="KW-1185">Reference proteome</keyword>